<reference evidence="1 2" key="1">
    <citation type="submission" date="2020-07" db="EMBL/GenBank/DDBJ databases">
        <title>Sequencing the genomes of 1000 actinobacteria strains.</title>
        <authorList>
            <person name="Klenk H.-P."/>
        </authorList>
    </citation>
    <scope>NUCLEOTIDE SEQUENCE [LARGE SCALE GENOMIC DNA]</scope>
    <source>
        <strain evidence="1 2">DSM 22083</strain>
    </source>
</reference>
<evidence type="ECO:0000313" key="1">
    <source>
        <dbReference type="EMBL" id="NYE74621.1"/>
    </source>
</evidence>
<protein>
    <submittedName>
        <fullName evidence="1">Uncharacterized protein</fullName>
    </submittedName>
</protein>
<keyword evidence="2" id="KW-1185">Reference proteome</keyword>
<dbReference type="Proteomes" id="UP000569914">
    <property type="component" value="Unassembled WGS sequence"/>
</dbReference>
<name>A0A7Y9ICX2_9ACTN</name>
<dbReference type="AlphaFoldDB" id="A0A7Y9ICX2"/>
<gene>
    <name evidence="1" type="ORF">BKA15_005950</name>
</gene>
<comment type="caution">
    <text evidence="1">The sequence shown here is derived from an EMBL/GenBank/DDBJ whole genome shotgun (WGS) entry which is preliminary data.</text>
</comment>
<sequence length="93" mass="10432">MKLTDGVPPTWRVKLKSGNDVLVMADSAHVNETHQVFSLMLEDTTEEDRASEFLHITNRFPTRPERVIVTVAAFPLGDIEEVVAGDWKEVPAE</sequence>
<dbReference type="EMBL" id="JACCBU010000001">
    <property type="protein sequence ID" value="NYE74621.1"/>
    <property type="molecule type" value="Genomic_DNA"/>
</dbReference>
<accession>A0A7Y9ICX2</accession>
<proteinExistence type="predicted"/>
<evidence type="ECO:0000313" key="2">
    <source>
        <dbReference type="Proteomes" id="UP000569914"/>
    </source>
</evidence>
<organism evidence="1 2">
    <name type="scientific">Microlunatus parietis</name>
    <dbReference type="NCBI Taxonomy" id="682979"/>
    <lineage>
        <taxon>Bacteria</taxon>
        <taxon>Bacillati</taxon>
        <taxon>Actinomycetota</taxon>
        <taxon>Actinomycetes</taxon>
        <taxon>Propionibacteriales</taxon>
        <taxon>Propionibacteriaceae</taxon>
        <taxon>Microlunatus</taxon>
    </lineage>
</organism>